<comment type="caution">
    <text evidence="3">The sequence shown here is derived from an EMBL/GenBank/DDBJ whole genome shotgun (WGS) entry which is preliminary data.</text>
</comment>
<dbReference type="InterPro" id="IPR012816">
    <property type="entry name" value="NADAR"/>
</dbReference>
<gene>
    <name evidence="3" type="ORF">CCHLO57077_00010056</name>
</gene>
<dbReference type="EMBL" id="CABFNP030001042">
    <property type="protein sequence ID" value="CAI6090840.1"/>
    <property type="molecule type" value="Genomic_DNA"/>
</dbReference>
<dbReference type="InterPro" id="IPR037238">
    <property type="entry name" value="YbiA-like_sf"/>
</dbReference>
<dbReference type="AlphaFoldDB" id="A0AA35Q448"/>
<proteinExistence type="predicted"/>
<dbReference type="Proteomes" id="UP001160390">
    <property type="component" value="Unassembled WGS sequence"/>
</dbReference>
<accession>A0AA35Q448</accession>
<evidence type="ECO:0000259" key="2">
    <source>
        <dbReference type="Pfam" id="PF08719"/>
    </source>
</evidence>
<sequence>MKRTSEGVKTTDMPGTNLPSPTTSGPESPIFFFKPDEPLSEFCQWYPAKFTVSKVEMSPLVGHPVDSDDPEGWQPIYFSCAEQFMMYCKAGRFHDAETQRLVLATKDPKEQKRLRA</sequence>
<dbReference type="Pfam" id="PF08719">
    <property type="entry name" value="NADAR"/>
    <property type="match status" value="1"/>
</dbReference>
<evidence type="ECO:0000256" key="1">
    <source>
        <dbReference type="SAM" id="MobiDB-lite"/>
    </source>
</evidence>
<keyword evidence="4" id="KW-1185">Reference proteome</keyword>
<name>A0AA35Q448_9HYPO</name>
<evidence type="ECO:0000313" key="4">
    <source>
        <dbReference type="Proteomes" id="UP001160390"/>
    </source>
</evidence>
<feature type="region of interest" description="Disordered" evidence="1">
    <location>
        <begin position="1"/>
        <end position="29"/>
    </location>
</feature>
<dbReference type="CDD" id="cd15457">
    <property type="entry name" value="NADAR"/>
    <property type="match status" value="1"/>
</dbReference>
<dbReference type="SUPFAM" id="SSF143990">
    <property type="entry name" value="YbiA-like"/>
    <property type="match status" value="1"/>
</dbReference>
<feature type="domain" description="NADAR" evidence="2">
    <location>
        <begin position="31"/>
        <end position="114"/>
    </location>
</feature>
<dbReference type="Gene3D" id="1.10.357.40">
    <property type="entry name" value="YbiA-like"/>
    <property type="match status" value="1"/>
</dbReference>
<evidence type="ECO:0000313" key="3">
    <source>
        <dbReference type="EMBL" id="CAI6090840.1"/>
    </source>
</evidence>
<feature type="compositionally biased region" description="Polar residues" evidence="1">
    <location>
        <begin position="13"/>
        <end position="26"/>
    </location>
</feature>
<protein>
    <recommendedName>
        <fullName evidence="2">NADAR domain-containing protein</fullName>
    </recommendedName>
</protein>
<organism evidence="3 4">
    <name type="scientific">Clonostachys chloroleuca</name>
    <dbReference type="NCBI Taxonomy" id="1926264"/>
    <lineage>
        <taxon>Eukaryota</taxon>
        <taxon>Fungi</taxon>
        <taxon>Dikarya</taxon>
        <taxon>Ascomycota</taxon>
        <taxon>Pezizomycotina</taxon>
        <taxon>Sordariomycetes</taxon>
        <taxon>Hypocreomycetidae</taxon>
        <taxon>Hypocreales</taxon>
        <taxon>Bionectriaceae</taxon>
        <taxon>Clonostachys</taxon>
    </lineage>
</organism>
<reference evidence="3" key="1">
    <citation type="submission" date="2023-01" db="EMBL/GenBank/DDBJ databases">
        <authorList>
            <person name="Piombo E."/>
        </authorList>
    </citation>
    <scope>NUCLEOTIDE SEQUENCE</scope>
</reference>